<keyword evidence="2" id="KW-1185">Reference proteome</keyword>
<dbReference type="SUPFAM" id="SSF46785">
    <property type="entry name" value="Winged helix' DNA-binding domain"/>
    <property type="match status" value="1"/>
</dbReference>
<dbReference type="InterPro" id="IPR036388">
    <property type="entry name" value="WH-like_DNA-bd_sf"/>
</dbReference>
<dbReference type="RefSeq" id="WP_007398715.1">
    <property type="nucleotide sequence ID" value="NZ_CALMTF010000089.1"/>
</dbReference>
<dbReference type="GeneID" id="85023452"/>
<dbReference type="InterPro" id="IPR036390">
    <property type="entry name" value="WH_DNA-bd_sf"/>
</dbReference>
<sequence length="213" mass="23407">MHPLLSLLKHQGARSTAELGRLLGTSAENARRQLNRLAADGLVALEARATSHPGRPRHIWSLTPLAHARFPDTHADFSMRMVHAIRQTFGENALSRLIALREAEDRQRYTNALAEATTPAVRIGRLAELRSQEGYMADWHRNRDGSFDLIENHCPICAAAGSCVDICAAELGVFQSVLGAATIRRTEHIICGDRRCVYRITVPEDRAGTAGPA</sequence>
<name>A0A181C5Y9_9PROT</name>
<evidence type="ECO:0000313" key="2">
    <source>
        <dbReference type="Proteomes" id="UP000502533"/>
    </source>
</evidence>
<dbReference type="Gene3D" id="1.10.10.10">
    <property type="entry name" value="Winged helix-like DNA-binding domain superfamily/Winged helix DNA-binding domain"/>
    <property type="match status" value="1"/>
</dbReference>
<gene>
    <name evidence="1" type="ORF">GWK63_14865</name>
</gene>
<accession>A0A181C5Y9</accession>
<dbReference type="Proteomes" id="UP000502533">
    <property type="component" value="Chromosome"/>
</dbReference>
<dbReference type="EMBL" id="CP050139">
    <property type="protein sequence ID" value="QIP36577.1"/>
    <property type="molecule type" value="Genomic_DNA"/>
</dbReference>
<organism evidence="1 2">
    <name type="scientific">Komagataeibacter rhaeticus</name>
    <dbReference type="NCBI Taxonomy" id="215221"/>
    <lineage>
        <taxon>Bacteria</taxon>
        <taxon>Pseudomonadati</taxon>
        <taxon>Pseudomonadota</taxon>
        <taxon>Alphaproteobacteria</taxon>
        <taxon>Acetobacterales</taxon>
        <taxon>Acetobacteraceae</taxon>
        <taxon>Komagataeibacter</taxon>
    </lineage>
</organism>
<protein>
    <submittedName>
        <fullName evidence="1">MarR family transcriptional regulator</fullName>
    </submittedName>
</protein>
<reference evidence="1 2" key="1">
    <citation type="submission" date="2020-03" db="EMBL/GenBank/DDBJ databases">
        <title>Isolation of cellulose-producing strains, genome characterization and application of the synthesized cellulose films as an economical and sustainable material for piezoelectric sensor construction.</title>
        <authorList>
            <person name="Mangayil R.K."/>
        </authorList>
    </citation>
    <scope>NUCLEOTIDE SEQUENCE [LARGE SCALE GENOMIC DNA]</scope>
    <source>
        <strain evidence="1 2">ENS 9a1a</strain>
    </source>
</reference>
<proteinExistence type="predicted"/>
<dbReference type="AlphaFoldDB" id="A0A181C5Y9"/>
<evidence type="ECO:0000313" key="1">
    <source>
        <dbReference type="EMBL" id="QIP36577.1"/>
    </source>
</evidence>
<dbReference type="KEGG" id="kre:GWK63_14865"/>